<dbReference type="EMBL" id="NSKB01000010">
    <property type="protein sequence ID" value="PAU74502.1"/>
    <property type="molecule type" value="Genomic_DNA"/>
</dbReference>
<comment type="caution">
    <text evidence="3">The sequence shown here is derived from an EMBL/GenBank/DDBJ whole genome shotgun (WGS) entry which is preliminary data.</text>
</comment>
<protein>
    <recommendedName>
        <fullName evidence="5">Tripartite ATP-independent transporter DctP family solute receptor</fullName>
    </recommendedName>
</protein>
<dbReference type="Proteomes" id="UP000217771">
    <property type="component" value="Unassembled WGS sequence"/>
</dbReference>
<dbReference type="PANTHER" id="PTHR33376">
    <property type="match status" value="1"/>
</dbReference>
<keyword evidence="1 2" id="KW-0732">Signal</keyword>
<dbReference type="Pfam" id="PF03480">
    <property type="entry name" value="DctP"/>
    <property type="match status" value="1"/>
</dbReference>
<gene>
    <name evidence="3" type="ORF">CK498_22005</name>
</gene>
<dbReference type="NCBIfam" id="TIGR00787">
    <property type="entry name" value="dctP"/>
    <property type="match status" value="1"/>
</dbReference>
<dbReference type="PIRSF" id="PIRSF006470">
    <property type="entry name" value="DctB"/>
    <property type="match status" value="1"/>
</dbReference>
<organism evidence="3 4">
    <name type="scientific">Halomonas salipaludis</name>
    <dbReference type="NCBI Taxonomy" id="2032625"/>
    <lineage>
        <taxon>Bacteria</taxon>
        <taxon>Pseudomonadati</taxon>
        <taxon>Pseudomonadota</taxon>
        <taxon>Gammaproteobacteria</taxon>
        <taxon>Oceanospirillales</taxon>
        <taxon>Halomonadaceae</taxon>
        <taxon>Halomonas</taxon>
    </lineage>
</organism>
<sequence length="334" mass="37117">MKSNKIARKAMFTATASGIVGLISMMSVSSALADVKINFAHHLPTESEQHMAAERFRDLVAEYSDGEVQVQILPSGQMGGQREIIESVELGTLEMGYGESGLYANYVSEFGLLTLPFLYRDTEHWEQVVTGEIGEQLIEQLVDTSGVRPLNWILAGYRDTYLVDDVIESPDDFKNLKIRVPESPVFVGTFSALGAQPTPVPMPDVYTAMQTGLVDAMEGTPEVGYTFRIYEVAESLSKTRHILFDGSFAINEDFYNNLSDSNRDAVTRAALESAEMQRSEWAEREQSWLDKLTEEGIAINEVDPEPFQDALASFREKFAADIGAVELLESIDQQ</sequence>
<name>A0A2A2EQ62_9GAMM</name>
<dbReference type="RefSeq" id="WP_095623009.1">
    <property type="nucleotide sequence ID" value="NZ_NSKB01000010.1"/>
</dbReference>
<keyword evidence="4" id="KW-1185">Reference proteome</keyword>
<dbReference type="GO" id="GO:0055085">
    <property type="term" value="P:transmembrane transport"/>
    <property type="evidence" value="ECO:0007669"/>
    <property type="project" value="InterPro"/>
</dbReference>
<dbReference type="CDD" id="cd13603">
    <property type="entry name" value="PBP2_TRAP_Siap_TeaA_like"/>
    <property type="match status" value="1"/>
</dbReference>
<evidence type="ECO:0008006" key="5">
    <source>
        <dbReference type="Google" id="ProtNLM"/>
    </source>
</evidence>
<evidence type="ECO:0000313" key="4">
    <source>
        <dbReference type="Proteomes" id="UP000217771"/>
    </source>
</evidence>
<dbReference type="InterPro" id="IPR038404">
    <property type="entry name" value="TRAP_DctP_sf"/>
</dbReference>
<accession>A0A2A2EQ62</accession>
<evidence type="ECO:0000256" key="1">
    <source>
        <dbReference type="ARBA" id="ARBA00022729"/>
    </source>
</evidence>
<evidence type="ECO:0000256" key="2">
    <source>
        <dbReference type="SAM" id="SignalP"/>
    </source>
</evidence>
<feature type="chain" id="PRO_5013330821" description="Tripartite ATP-independent transporter DctP family solute receptor" evidence="2">
    <location>
        <begin position="34"/>
        <end position="334"/>
    </location>
</feature>
<dbReference type="Gene3D" id="3.40.190.170">
    <property type="entry name" value="Bacterial extracellular solute-binding protein, family 7"/>
    <property type="match status" value="1"/>
</dbReference>
<reference evidence="3 4" key="1">
    <citation type="submission" date="2017-08" db="EMBL/GenBank/DDBJ databases">
        <title>Halomonas alkalisoli sp. nov., isolated from saline alkaline soil.</title>
        <authorList>
            <person name="Wang D."/>
            <person name="Zhang G."/>
        </authorList>
    </citation>
    <scope>NUCLEOTIDE SEQUENCE [LARGE SCALE GENOMIC DNA]</scope>
    <source>
        <strain evidence="3 4">WRN001</strain>
    </source>
</reference>
<dbReference type="InterPro" id="IPR004682">
    <property type="entry name" value="TRAP_DctP"/>
</dbReference>
<dbReference type="InterPro" id="IPR018389">
    <property type="entry name" value="DctP_fam"/>
</dbReference>
<dbReference type="OrthoDB" id="9771186at2"/>
<proteinExistence type="predicted"/>
<dbReference type="GO" id="GO:0030288">
    <property type="term" value="C:outer membrane-bounded periplasmic space"/>
    <property type="evidence" value="ECO:0007669"/>
    <property type="project" value="InterPro"/>
</dbReference>
<dbReference type="GO" id="GO:0030246">
    <property type="term" value="F:carbohydrate binding"/>
    <property type="evidence" value="ECO:0007669"/>
    <property type="project" value="TreeGrafter"/>
</dbReference>
<dbReference type="NCBIfam" id="NF037995">
    <property type="entry name" value="TRAP_S1"/>
    <property type="match status" value="1"/>
</dbReference>
<evidence type="ECO:0000313" key="3">
    <source>
        <dbReference type="EMBL" id="PAU74502.1"/>
    </source>
</evidence>
<feature type="signal peptide" evidence="2">
    <location>
        <begin position="1"/>
        <end position="33"/>
    </location>
</feature>
<dbReference type="AlphaFoldDB" id="A0A2A2EQ62"/>
<dbReference type="PANTHER" id="PTHR33376:SF2">
    <property type="entry name" value="DICARBOXYLATE-BINDING PERIPLASMIC PROTEIN"/>
    <property type="match status" value="1"/>
</dbReference>